<proteinExistence type="predicted"/>
<reference evidence="1 2" key="1">
    <citation type="submission" date="2019-12" db="EMBL/GenBank/DDBJ databases">
        <title>Shinella kummerowiae sp. nov., a symbiotic bacterium isolated from root nodules of the herbal legume Kummerowia stipulacea.</title>
        <authorList>
            <person name="Gao J."/>
        </authorList>
    </citation>
    <scope>NUCLEOTIDE SEQUENCE [LARGE SCALE GENOMIC DNA]</scope>
    <source>
        <strain evidence="1 2">CCBAU 25048</strain>
    </source>
</reference>
<dbReference type="Gene3D" id="3.30.40.190">
    <property type="match status" value="1"/>
</dbReference>
<name>A0A6N8SH66_9HYPH</name>
<comment type="caution">
    <text evidence="1">The sequence shown here is derived from an EMBL/GenBank/DDBJ whole genome shotgun (WGS) entry which is preliminary data.</text>
</comment>
<dbReference type="Proteomes" id="UP000435802">
    <property type="component" value="Unassembled WGS sequence"/>
</dbReference>
<sequence length="142" mass="16001">MSWRINTAAFRDEAEPPRRRPKKRADYLSFLHQLPCVVTGRMGVQAAHLSYANVFHGHFGRGKGTKAPDRFALPLCPEEHAAQHAMNERAYWEAKGIDPHALANTLFGLWNDYDEPEAITYCTNRIMQGLAVAGRLPSRDLA</sequence>
<dbReference type="RefSeq" id="WP_160859647.1">
    <property type="nucleotide sequence ID" value="NZ_WUMK01000004.1"/>
</dbReference>
<evidence type="ECO:0000313" key="2">
    <source>
        <dbReference type="Proteomes" id="UP000435802"/>
    </source>
</evidence>
<dbReference type="EMBL" id="WUMK01000004">
    <property type="protein sequence ID" value="MXN46100.1"/>
    <property type="molecule type" value="Genomic_DNA"/>
</dbReference>
<dbReference type="InterPro" id="IPR010373">
    <property type="entry name" value="DUF968"/>
</dbReference>
<gene>
    <name evidence="1" type="ORF">GR138_12955</name>
</gene>
<evidence type="ECO:0000313" key="1">
    <source>
        <dbReference type="EMBL" id="MXN46100.1"/>
    </source>
</evidence>
<dbReference type="OrthoDB" id="149299at2"/>
<accession>A0A6N8SH66</accession>
<dbReference type="AlphaFoldDB" id="A0A6N8SH66"/>
<dbReference type="Pfam" id="PF06147">
    <property type="entry name" value="DUF968"/>
    <property type="match status" value="1"/>
</dbReference>
<keyword evidence="2" id="KW-1185">Reference proteome</keyword>
<protein>
    <submittedName>
        <fullName evidence="1">DUF968 domain-containing protein</fullName>
    </submittedName>
</protein>
<organism evidence="1 2">
    <name type="scientific">Shinella kummerowiae</name>
    <dbReference type="NCBI Taxonomy" id="417745"/>
    <lineage>
        <taxon>Bacteria</taxon>
        <taxon>Pseudomonadati</taxon>
        <taxon>Pseudomonadota</taxon>
        <taxon>Alphaproteobacteria</taxon>
        <taxon>Hyphomicrobiales</taxon>
        <taxon>Rhizobiaceae</taxon>
        <taxon>Shinella</taxon>
    </lineage>
</organism>